<dbReference type="FunFam" id="3.30.160.60:FF:000202">
    <property type="entry name" value="Zinc finger protein 574"/>
    <property type="match status" value="1"/>
</dbReference>
<dbReference type="InterPro" id="IPR013087">
    <property type="entry name" value="Znf_C2H2_type"/>
</dbReference>
<dbReference type="FunFam" id="3.30.160.60:FF:001800">
    <property type="entry name" value="Zinc finger protein 467"/>
    <property type="match status" value="1"/>
</dbReference>
<evidence type="ECO:0000256" key="3">
    <source>
        <dbReference type="ARBA" id="ARBA00022737"/>
    </source>
</evidence>
<dbReference type="SMART" id="SM00355">
    <property type="entry name" value="ZnF_C2H2"/>
    <property type="match status" value="16"/>
</dbReference>
<dbReference type="PROSITE" id="PS50157">
    <property type="entry name" value="ZINC_FINGER_C2H2_2"/>
    <property type="match status" value="13"/>
</dbReference>
<feature type="compositionally biased region" description="Basic residues" evidence="10">
    <location>
        <begin position="261"/>
        <end position="270"/>
    </location>
</feature>
<evidence type="ECO:0000259" key="11">
    <source>
        <dbReference type="PROSITE" id="PS50157"/>
    </source>
</evidence>
<evidence type="ECO:0000256" key="10">
    <source>
        <dbReference type="SAM" id="MobiDB-lite"/>
    </source>
</evidence>
<comment type="caution">
    <text evidence="12">The sequence shown here is derived from an EMBL/GenBank/DDBJ whole genome shotgun (WGS) entry which is preliminary data.</text>
</comment>
<dbReference type="Proteomes" id="UP001221898">
    <property type="component" value="Unassembled WGS sequence"/>
</dbReference>
<dbReference type="InterPro" id="IPR036236">
    <property type="entry name" value="Znf_C2H2_sf"/>
</dbReference>
<organism evidence="12 13">
    <name type="scientific">Aldrovandia affinis</name>
    <dbReference type="NCBI Taxonomy" id="143900"/>
    <lineage>
        <taxon>Eukaryota</taxon>
        <taxon>Metazoa</taxon>
        <taxon>Chordata</taxon>
        <taxon>Craniata</taxon>
        <taxon>Vertebrata</taxon>
        <taxon>Euteleostomi</taxon>
        <taxon>Actinopterygii</taxon>
        <taxon>Neopterygii</taxon>
        <taxon>Teleostei</taxon>
        <taxon>Notacanthiformes</taxon>
        <taxon>Halosauridae</taxon>
        <taxon>Aldrovandia</taxon>
    </lineage>
</organism>
<name>A0AAD7RYX2_9TELE</name>
<feature type="region of interest" description="Disordered" evidence="10">
    <location>
        <begin position="212"/>
        <end position="274"/>
    </location>
</feature>
<feature type="domain" description="C2H2-type" evidence="11">
    <location>
        <begin position="791"/>
        <end position="818"/>
    </location>
</feature>
<comment type="subcellular location">
    <subcellularLocation>
        <location evidence="1">Nucleus</location>
    </subcellularLocation>
</comment>
<feature type="region of interest" description="Disordered" evidence="10">
    <location>
        <begin position="524"/>
        <end position="560"/>
    </location>
</feature>
<feature type="domain" description="C2H2-type" evidence="11">
    <location>
        <begin position="875"/>
        <end position="905"/>
    </location>
</feature>
<dbReference type="GO" id="GO:0008270">
    <property type="term" value="F:zinc ion binding"/>
    <property type="evidence" value="ECO:0007669"/>
    <property type="project" value="UniProtKB-KW"/>
</dbReference>
<evidence type="ECO:0000256" key="9">
    <source>
        <dbReference type="PROSITE-ProRule" id="PRU00042"/>
    </source>
</evidence>
<evidence type="ECO:0000256" key="5">
    <source>
        <dbReference type="ARBA" id="ARBA00022833"/>
    </source>
</evidence>
<dbReference type="FunFam" id="3.30.160.60:FF:000340">
    <property type="entry name" value="zinc finger protein 473 isoform X1"/>
    <property type="match status" value="1"/>
</dbReference>
<feature type="domain" description="C2H2-type" evidence="11">
    <location>
        <begin position="819"/>
        <end position="846"/>
    </location>
</feature>
<feature type="compositionally biased region" description="Polar residues" evidence="10">
    <location>
        <begin position="247"/>
        <end position="260"/>
    </location>
</feature>
<evidence type="ECO:0000313" key="12">
    <source>
        <dbReference type="EMBL" id="KAJ8392956.1"/>
    </source>
</evidence>
<evidence type="ECO:0000256" key="8">
    <source>
        <dbReference type="ARBA" id="ARBA00023242"/>
    </source>
</evidence>
<feature type="compositionally biased region" description="Basic and acidic residues" evidence="10">
    <location>
        <begin position="217"/>
        <end position="229"/>
    </location>
</feature>
<dbReference type="GO" id="GO:0032502">
    <property type="term" value="P:developmental process"/>
    <property type="evidence" value="ECO:0007669"/>
    <property type="project" value="UniProtKB-ARBA"/>
</dbReference>
<reference evidence="12" key="1">
    <citation type="journal article" date="2023" name="Science">
        <title>Genome structures resolve the early diversification of teleost fishes.</title>
        <authorList>
            <person name="Parey E."/>
            <person name="Louis A."/>
            <person name="Montfort J."/>
            <person name="Bouchez O."/>
            <person name="Roques C."/>
            <person name="Iampietro C."/>
            <person name="Lluch J."/>
            <person name="Castinel A."/>
            <person name="Donnadieu C."/>
            <person name="Desvignes T."/>
            <person name="Floi Bucao C."/>
            <person name="Jouanno E."/>
            <person name="Wen M."/>
            <person name="Mejri S."/>
            <person name="Dirks R."/>
            <person name="Jansen H."/>
            <person name="Henkel C."/>
            <person name="Chen W.J."/>
            <person name="Zahm M."/>
            <person name="Cabau C."/>
            <person name="Klopp C."/>
            <person name="Thompson A.W."/>
            <person name="Robinson-Rechavi M."/>
            <person name="Braasch I."/>
            <person name="Lecointre G."/>
            <person name="Bobe J."/>
            <person name="Postlethwait J.H."/>
            <person name="Berthelot C."/>
            <person name="Roest Crollius H."/>
            <person name="Guiguen Y."/>
        </authorList>
    </citation>
    <scope>NUCLEOTIDE SEQUENCE</scope>
    <source>
        <strain evidence="12">NC1722</strain>
    </source>
</reference>
<dbReference type="AlphaFoldDB" id="A0AAD7RYX2"/>
<feature type="domain" description="C2H2-type" evidence="11">
    <location>
        <begin position="847"/>
        <end position="874"/>
    </location>
</feature>
<evidence type="ECO:0000256" key="7">
    <source>
        <dbReference type="ARBA" id="ARBA00023163"/>
    </source>
</evidence>
<dbReference type="Pfam" id="PF12874">
    <property type="entry name" value="zf-met"/>
    <property type="match status" value="1"/>
</dbReference>
<dbReference type="Gene3D" id="3.30.160.60">
    <property type="entry name" value="Classic Zinc Finger"/>
    <property type="match status" value="10"/>
</dbReference>
<feature type="region of interest" description="Disordered" evidence="10">
    <location>
        <begin position="173"/>
        <end position="197"/>
    </location>
</feature>
<keyword evidence="13" id="KW-1185">Reference proteome</keyword>
<feature type="domain" description="C2H2-type" evidence="11">
    <location>
        <begin position="281"/>
        <end position="309"/>
    </location>
</feature>
<dbReference type="PROSITE" id="PS00028">
    <property type="entry name" value="ZINC_FINGER_C2H2_1"/>
    <property type="match status" value="13"/>
</dbReference>
<evidence type="ECO:0000256" key="1">
    <source>
        <dbReference type="ARBA" id="ARBA00004123"/>
    </source>
</evidence>
<feature type="domain" description="C2H2-type" evidence="11">
    <location>
        <begin position="592"/>
        <end position="619"/>
    </location>
</feature>
<keyword evidence="7" id="KW-0804">Transcription</keyword>
<dbReference type="FunFam" id="3.30.160.60:FF:000003">
    <property type="entry name" value="Zinc finger protein 3 homolog"/>
    <property type="match status" value="1"/>
</dbReference>
<evidence type="ECO:0000256" key="6">
    <source>
        <dbReference type="ARBA" id="ARBA00023015"/>
    </source>
</evidence>
<feature type="domain" description="C2H2-type" evidence="11">
    <location>
        <begin position="452"/>
        <end position="479"/>
    </location>
</feature>
<accession>A0AAD7RYX2</accession>
<dbReference type="GO" id="GO:0000981">
    <property type="term" value="F:DNA-binding transcription factor activity, RNA polymerase II-specific"/>
    <property type="evidence" value="ECO:0007669"/>
    <property type="project" value="TreeGrafter"/>
</dbReference>
<evidence type="ECO:0000256" key="4">
    <source>
        <dbReference type="ARBA" id="ARBA00022771"/>
    </source>
</evidence>
<dbReference type="PANTHER" id="PTHR24381">
    <property type="entry name" value="ZINC FINGER PROTEIN"/>
    <property type="match status" value="1"/>
</dbReference>
<dbReference type="GO" id="GO:0000977">
    <property type="term" value="F:RNA polymerase II transcription regulatory region sequence-specific DNA binding"/>
    <property type="evidence" value="ECO:0007669"/>
    <property type="project" value="TreeGrafter"/>
</dbReference>
<keyword evidence="5" id="KW-0862">Zinc</keyword>
<feature type="domain" description="C2H2-type" evidence="11">
    <location>
        <begin position="650"/>
        <end position="677"/>
    </location>
</feature>
<evidence type="ECO:0000313" key="13">
    <source>
        <dbReference type="Proteomes" id="UP001221898"/>
    </source>
</evidence>
<evidence type="ECO:0000256" key="2">
    <source>
        <dbReference type="ARBA" id="ARBA00022723"/>
    </source>
</evidence>
<feature type="region of interest" description="Disordered" evidence="10">
    <location>
        <begin position="476"/>
        <end position="496"/>
    </location>
</feature>
<feature type="domain" description="C2H2-type" evidence="11">
    <location>
        <begin position="422"/>
        <end position="450"/>
    </location>
</feature>
<gene>
    <name evidence="12" type="ORF">AAFF_G00071600</name>
</gene>
<keyword evidence="6" id="KW-0805">Transcription regulation</keyword>
<sequence>MEAQKRQGMETDSSVYMCFPCYQEFNTLEEVLVHQLTCNPEVERKEDFTVLPPGLQAENHSLLKSCSPQDQDQNVTALVLPCPEQPAQKNHSKTDPGSVNQIRYQCGDCGCLLESLGLWQQHRKLGQCHRPDQQHAGDETVNFEQNQEVEGNVENDGGVEAEAEAVQEVVDDAREDESLIDGRTGVETELSTAEGEERELAVCQDHSYLQSTGVSVEEGKGEVVEKGPDSGEAGSALPRSEAELKDGQSTQSDAEEQSPSPKRRGSRKGKPPVPAAARHSLLCVDCGSAFTLVPELVAHRRAQHGLEGALHRCLICGESFLNTTLFLYHRKQHQKREAEGQGPEGAREKGQREVVEGQNAGDRALGTCSTNGQVLDVGLTGAEPRAVDAQDGQLVGSQKSHARAIEQNCKISEPAVELAQNFLCVDCGSSFGTEPVLVEHRRTRHDLKEALHHCPECGESFMNTTLFLYHRRKHKEKGYSGKETRTGQPESPTTVECPSSTCTALSTVTKRKGSPRLSVLRKKPRAENGEVFLTKRAAQGDDTPTPAEAPPPRSQDPAAEPNLFTCKACGKAFSRPSNLLRHCRTHIPGKAHTCERCGKAFSQPGTLRRHQAIHSRADGVYAYACPDCPSGFHTQAELEKHRQNHTVRLFSCSDCGLSFKRRKQLDQHSLMHQEKDTKTCPICSIQFLNQSVLDNHMQHCSGKEDRSRGRGRGQGRGRSMGQMECDMCGHCCVTQEGLDLHRLSHTGQTPLRCPLAPCRRRFACSTALEEHILAHCQGTTSKGQANKPRPYRCEHCGKRFAYASTFNLHMRTHTGERPYECKLCGKRFRQIPHLQDHERIHSGARPFCCWVCGKSFTVAARLTEHARTHSGEKPFPCPHCPRSFRSRSNLDKHCKAHPAHEGEAAVRTVLLVQASGPASGAAPGAESSAPTTTVYHGGPSSLVLLHPSAISVVGEQDVEHTIEFIIEETL</sequence>
<keyword evidence="4 9" id="KW-0863">Zinc-finger</keyword>
<dbReference type="PANTHER" id="PTHR24381:SF393">
    <property type="entry name" value="CHROMATIN-LINKED ADAPTOR FOR MSL PROTEINS, ISOFORM B"/>
    <property type="match status" value="1"/>
</dbReference>
<feature type="compositionally biased region" description="Polar residues" evidence="10">
    <location>
        <begin position="486"/>
        <end position="496"/>
    </location>
</feature>
<dbReference type="Pfam" id="PF00096">
    <property type="entry name" value="zf-C2H2"/>
    <property type="match status" value="8"/>
</dbReference>
<protein>
    <recommendedName>
        <fullName evidence="11">C2H2-type domain-containing protein</fullName>
    </recommendedName>
</protein>
<dbReference type="FunFam" id="3.30.160.60:FF:001972">
    <property type="entry name" value="Zinc finger protein 574"/>
    <property type="match status" value="1"/>
</dbReference>
<keyword evidence="3" id="KW-0677">Repeat</keyword>
<feature type="domain" description="C2H2-type" evidence="11">
    <location>
        <begin position="623"/>
        <end position="646"/>
    </location>
</feature>
<proteinExistence type="predicted"/>
<feature type="domain" description="C2H2-type" evidence="11">
    <location>
        <begin position="564"/>
        <end position="591"/>
    </location>
</feature>
<keyword evidence="8" id="KW-0539">Nucleus</keyword>
<feature type="region of interest" description="Disordered" evidence="10">
    <location>
        <begin position="699"/>
        <end position="718"/>
    </location>
</feature>
<dbReference type="SUPFAM" id="SSF57667">
    <property type="entry name" value="beta-beta-alpha zinc fingers"/>
    <property type="match status" value="7"/>
</dbReference>
<dbReference type="GO" id="GO:0005634">
    <property type="term" value="C:nucleus"/>
    <property type="evidence" value="ECO:0007669"/>
    <property type="project" value="UniProtKB-SubCell"/>
</dbReference>
<dbReference type="FunFam" id="3.30.160.60:FF:001763">
    <property type="entry name" value="Zinc finger protein 574"/>
    <property type="match status" value="1"/>
</dbReference>
<dbReference type="EMBL" id="JAINUG010000142">
    <property type="protein sequence ID" value="KAJ8392956.1"/>
    <property type="molecule type" value="Genomic_DNA"/>
</dbReference>
<keyword evidence="2" id="KW-0479">Metal-binding</keyword>
<feature type="domain" description="C2H2-type" evidence="11">
    <location>
        <begin position="723"/>
        <end position="750"/>
    </location>
</feature>
<feature type="domain" description="C2H2-type" evidence="11">
    <location>
        <begin position="311"/>
        <end position="338"/>
    </location>
</feature>